<accession>A0A1H7WFF9</accession>
<dbReference type="PANTHER" id="PTHR46558">
    <property type="entry name" value="TRACRIPTIONAL REGULATORY PROTEIN-RELATED-RELATED"/>
    <property type="match status" value="1"/>
</dbReference>
<reference evidence="3 4" key="1">
    <citation type="submission" date="2016-10" db="EMBL/GenBank/DDBJ databases">
        <authorList>
            <person name="de Groot N.N."/>
        </authorList>
    </citation>
    <scope>NUCLEOTIDE SEQUENCE [LARGE SCALE GENOMIC DNA]</scope>
    <source>
        <strain evidence="3 4">DSM 100674</strain>
    </source>
</reference>
<dbReference type="Proteomes" id="UP000199582">
    <property type="component" value="Unassembled WGS sequence"/>
</dbReference>
<dbReference type="EMBL" id="FOAG01000015">
    <property type="protein sequence ID" value="SEM20084.1"/>
    <property type="molecule type" value="Genomic_DNA"/>
</dbReference>
<evidence type="ECO:0000256" key="1">
    <source>
        <dbReference type="ARBA" id="ARBA00023125"/>
    </source>
</evidence>
<keyword evidence="1" id="KW-0238">DNA-binding</keyword>
<sequence>MQIGERLFSLRQKSGQSLQQVADAIKISKAHIWELEKGRSTNPSFDLVRKLAGHFGVSIDELVGQADEPDAERLQIERLHRGLDDLTDRDREIVEEMIKVLKARAAARD</sequence>
<dbReference type="SUPFAM" id="SSF47413">
    <property type="entry name" value="lambda repressor-like DNA-binding domains"/>
    <property type="match status" value="1"/>
</dbReference>
<evidence type="ECO:0000313" key="4">
    <source>
        <dbReference type="Proteomes" id="UP000199582"/>
    </source>
</evidence>
<organism evidence="3 4">
    <name type="scientific">Roseovarius azorensis</name>
    <dbReference type="NCBI Taxonomy" id="1287727"/>
    <lineage>
        <taxon>Bacteria</taxon>
        <taxon>Pseudomonadati</taxon>
        <taxon>Pseudomonadota</taxon>
        <taxon>Alphaproteobacteria</taxon>
        <taxon>Rhodobacterales</taxon>
        <taxon>Roseobacteraceae</taxon>
        <taxon>Roseovarius</taxon>
    </lineage>
</organism>
<dbReference type="InterPro" id="IPR010982">
    <property type="entry name" value="Lambda_DNA-bd_dom_sf"/>
</dbReference>
<evidence type="ECO:0000313" key="3">
    <source>
        <dbReference type="EMBL" id="SEM20084.1"/>
    </source>
</evidence>
<dbReference type="AlphaFoldDB" id="A0A1H7WFF9"/>
<dbReference type="CDD" id="cd00093">
    <property type="entry name" value="HTH_XRE"/>
    <property type="match status" value="1"/>
</dbReference>
<dbReference type="SMART" id="SM00530">
    <property type="entry name" value="HTH_XRE"/>
    <property type="match status" value="1"/>
</dbReference>
<name>A0A1H7WFF9_9RHOB</name>
<dbReference type="InterPro" id="IPR001387">
    <property type="entry name" value="Cro/C1-type_HTH"/>
</dbReference>
<gene>
    <name evidence="3" type="ORF">SAMN05443999_11542</name>
</gene>
<dbReference type="PROSITE" id="PS50943">
    <property type="entry name" value="HTH_CROC1"/>
    <property type="match status" value="1"/>
</dbReference>
<keyword evidence="4" id="KW-1185">Reference proteome</keyword>
<dbReference type="STRING" id="1287727.SAMN05443999_11542"/>
<dbReference type="GO" id="GO:0003677">
    <property type="term" value="F:DNA binding"/>
    <property type="evidence" value="ECO:0007669"/>
    <property type="project" value="UniProtKB-KW"/>
</dbReference>
<proteinExistence type="predicted"/>
<dbReference type="Pfam" id="PF13560">
    <property type="entry name" value="HTH_31"/>
    <property type="match status" value="1"/>
</dbReference>
<feature type="domain" description="HTH cro/C1-type" evidence="2">
    <location>
        <begin position="10"/>
        <end position="62"/>
    </location>
</feature>
<evidence type="ECO:0000259" key="2">
    <source>
        <dbReference type="PROSITE" id="PS50943"/>
    </source>
</evidence>
<dbReference type="Gene3D" id="1.10.260.40">
    <property type="entry name" value="lambda repressor-like DNA-binding domains"/>
    <property type="match status" value="1"/>
</dbReference>
<dbReference type="RefSeq" id="WP_093039039.1">
    <property type="nucleotide sequence ID" value="NZ_FOAG01000015.1"/>
</dbReference>
<dbReference type="PANTHER" id="PTHR46558:SF11">
    <property type="entry name" value="HTH-TYPE TRANSCRIPTIONAL REGULATOR XRE"/>
    <property type="match status" value="1"/>
</dbReference>
<dbReference type="OrthoDB" id="7596101at2"/>
<protein>
    <submittedName>
        <fullName evidence="3">Helix-turn-helix domain-containing protein</fullName>
    </submittedName>
</protein>